<dbReference type="Pfam" id="PF07980">
    <property type="entry name" value="SusD_RagB"/>
    <property type="match status" value="1"/>
</dbReference>
<keyword evidence="3 6" id="KW-0732">Signal</keyword>
<comment type="subcellular location">
    <subcellularLocation>
        <location evidence="1">Cell outer membrane</location>
    </subcellularLocation>
</comment>
<evidence type="ECO:0000256" key="1">
    <source>
        <dbReference type="ARBA" id="ARBA00004442"/>
    </source>
</evidence>
<evidence type="ECO:0000256" key="2">
    <source>
        <dbReference type="ARBA" id="ARBA00006275"/>
    </source>
</evidence>
<dbReference type="Pfam" id="PF14322">
    <property type="entry name" value="SusD-like_3"/>
    <property type="match status" value="1"/>
</dbReference>
<accession>A0A512RNC4</accession>
<comment type="similarity">
    <text evidence="2">Belongs to the SusD family.</text>
</comment>
<organism evidence="9 10">
    <name type="scientific">Chitinophaga cymbidii</name>
    <dbReference type="NCBI Taxonomy" id="1096750"/>
    <lineage>
        <taxon>Bacteria</taxon>
        <taxon>Pseudomonadati</taxon>
        <taxon>Bacteroidota</taxon>
        <taxon>Chitinophagia</taxon>
        <taxon>Chitinophagales</taxon>
        <taxon>Chitinophagaceae</taxon>
        <taxon>Chitinophaga</taxon>
    </lineage>
</organism>
<evidence type="ECO:0000256" key="5">
    <source>
        <dbReference type="ARBA" id="ARBA00023237"/>
    </source>
</evidence>
<feature type="signal peptide" evidence="6">
    <location>
        <begin position="1"/>
        <end position="25"/>
    </location>
</feature>
<proteinExistence type="inferred from homology"/>
<dbReference type="OrthoDB" id="5694214at2"/>
<dbReference type="GO" id="GO:0009279">
    <property type="term" value="C:cell outer membrane"/>
    <property type="evidence" value="ECO:0007669"/>
    <property type="project" value="UniProtKB-SubCell"/>
</dbReference>
<gene>
    <name evidence="9" type="ORF">CCY01nite_34640</name>
</gene>
<keyword evidence="4" id="KW-0472">Membrane</keyword>
<dbReference type="EMBL" id="BKAU01000004">
    <property type="protein sequence ID" value="GEP97204.1"/>
    <property type="molecule type" value="Genomic_DNA"/>
</dbReference>
<dbReference type="RefSeq" id="WP_146864547.1">
    <property type="nucleotide sequence ID" value="NZ_BKAU01000004.1"/>
</dbReference>
<evidence type="ECO:0000259" key="7">
    <source>
        <dbReference type="Pfam" id="PF07980"/>
    </source>
</evidence>
<dbReference type="SUPFAM" id="SSF48452">
    <property type="entry name" value="TPR-like"/>
    <property type="match status" value="1"/>
</dbReference>
<dbReference type="CDD" id="cd08977">
    <property type="entry name" value="SusD"/>
    <property type="match status" value="1"/>
</dbReference>
<evidence type="ECO:0000259" key="8">
    <source>
        <dbReference type="Pfam" id="PF14322"/>
    </source>
</evidence>
<dbReference type="AlphaFoldDB" id="A0A512RNC4"/>
<keyword evidence="5" id="KW-0998">Cell outer membrane</keyword>
<evidence type="ECO:0000256" key="3">
    <source>
        <dbReference type="ARBA" id="ARBA00022729"/>
    </source>
</evidence>
<dbReference type="InterPro" id="IPR033985">
    <property type="entry name" value="SusD-like_N"/>
</dbReference>
<dbReference type="InterPro" id="IPR011990">
    <property type="entry name" value="TPR-like_helical_dom_sf"/>
</dbReference>
<evidence type="ECO:0000256" key="6">
    <source>
        <dbReference type="SAM" id="SignalP"/>
    </source>
</evidence>
<reference evidence="9 10" key="1">
    <citation type="submission" date="2019-07" db="EMBL/GenBank/DDBJ databases">
        <title>Whole genome shotgun sequence of Chitinophaga cymbidii NBRC 109752.</title>
        <authorList>
            <person name="Hosoyama A."/>
            <person name="Uohara A."/>
            <person name="Ohji S."/>
            <person name="Ichikawa N."/>
        </authorList>
    </citation>
    <scope>NUCLEOTIDE SEQUENCE [LARGE SCALE GENOMIC DNA]</scope>
    <source>
        <strain evidence="9 10">NBRC 109752</strain>
    </source>
</reference>
<keyword evidence="10" id="KW-1185">Reference proteome</keyword>
<protein>
    <submittedName>
        <fullName evidence="9">Membrane protein</fullName>
    </submittedName>
</protein>
<dbReference type="InterPro" id="IPR012944">
    <property type="entry name" value="SusD_RagB_dom"/>
</dbReference>
<evidence type="ECO:0000256" key="4">
    <source>
        <dbReference type="ARBA" id="ARBA00023136"/>
    </source>
</evidence>
<feature type="chain" id="PRO_5021939715" evidence="6">
    <location>
        <begin position="26"/>
        <end position="483"/>
    </location>
</feature>
<dbReference type="PROSITE" id="PS51257">
    <property type="entry name" value="PROKAR_LIPOPROTEIN"/>
    <property type="match status" value="1"/>
</dbReference>
<dbReference type="Gene3D" id="1.25.40.390">
    <property type="match status" value="1"/>
</dbReference>
<sequence>MKHVHKTWLLLTIIAPLLLASCKKALEENPPSLAVETFYNTPAEVEAAVNAIYSPLRYNTMPNYYATLECQSDFTYGRGSWAQMSEFQGLNDVNITRVGGFWNDFYLSIRNANLVIANAPNGNAISEAEIARYVAEAKFLRAFNYFHLVRNWGGVLLRTENNINEVDLPRSSEADIYALILADLADAEVNLPDVAPQAGRPSKWTAKTLLADVYLELDRFEEARDKANEVIVSNKYELIPVDSTEDYQKIYGPEVITSKEEIFYIKYMRQDGQGNYILWITNHPDTKLFPAGGAYAVYGDRTNSLYSNWDDADFRKGMWDLINIGLGANSLVCNKYQDKLAVSQRGAGTDLPVYRYSELLLMYAEAASHENGGPTAEAMEALNKVHRRAYGYDPKTVSPVDFDIADYTTHDAFLALVMQERGYELQFEGKRWLELKRTGKAAAIISAVKGKTITEKNWLWPIPLSEMNYNQALDPSTDQNPGY</sequence>
<feature type="domain" description="SusD-like N-terminal" evidence="8">
    <location>
        <begin position="26"/>
        <end position="215"/>
    </location>
</feature>
<comment type="caution">
    <text evidence="9">The sequence shown here is derived from an EMBL/GenBank/DDBJ whole genome shotgun (WGS) entry which is preliminary data.</text>
</comment>
<dbReference type="Proteomes" id="UP000321436">
    <property type="component" value="Unassembled WGS sequence"/>
</dbReference>
<evidence type="ECO:0000313" key="10">
    <source>
        <dbReference type="Proteomes" id="UP000321436"/>
    </source>
</evidence>
<feature type="domain" description="RagB/SusD" evidence="7">
    <location>
        <begin position="332"/>
        <end position="483"/>
    </location>
</feature>
<name>A0A512RNC4_9BACT</name>
<evidence type="ECO:0000313" key="9">
    <source>
        <dbReference type="EMBL" id="GEP97204.1"/>
    </source>
</evidence>